<proteinExistence type="predicted"/>
<gene>
    <name evidence="3" type="ORF">F1D05_31680</name>
</gene>
<feature type="domain" description="HTH luxR-type" evidence="2">
    <location>
        <begin position="266"/>
        <end position="331"/>
    </location>
</feature>
<dbReference type="InterPro" id="IPR000792">
    <property type="entry name" value="Tscrpt_reg_LuxR_C"/>
</dbReference>
<dbReference type="PRINTS" id="PR00038">
    <property type="entry name" value="HTHLUXR"/>
</dbReference>
<dbReference type="Pfam" id="PF00196">
    <property type="entry name" value="GerE"/>
    <property type="match status" value="1"/>
</dbReference>
<dbReference type="GO" id="GO:0003677">
    <property type="term" value="F:DNA binding"/>
    <property type="evidence" value="ECO:0007669"/>
    <property type="project" value="UniProtKB-KW"/>
</dbReference>
<dbReference type="InterPro" id="IPR036388">
    <property type="entry name" value="WH-like_DNA-bd_sf"/>
</dbReference>
<reference evidence="3 4" key="2">
    <citation type="journal article" date="2020" name="Microbiol. Resour. Announc.">
        <title>Antarctic desert soil bacteria exhibit high novel natural product potential, evaluated through long-read genome sequencing and comparative genomics.</title>
        <authorList>
            <person name="Benaud N."/>
            <person name="Edwards R.J."/>
            <person name="Amos T.G."/>
            <person name="D'Agostino P.M."/>
            <person name="Gutierrez-Chavez C."/>
            <person name="Montgomery K."/>
            <person name="Nicetic I."/>
            <person name="Ferrari B.C."/>
        </authorList>
    </citation>
    <scope>NUCLEOTIDE SEQUENCE [LARGE SCALE GENOMIC DNA]</scope>
    <source>
        <strain evidence="3 4">SPB151</strain>
    </source>
</reference>
<dbReference type="PANTHER" id="PTHR43214">
    <property type="entry name" value="TWO-COMPONENT RESPONSE REGULATOR"/>
    <property type="match status" value="1"/>
</dbReference>
<dbReference type="RefSeq" id="WP_185444057.1">
    <property type="nucleotide sequence ID" value="NZ_CP043661.1"/>
</dbReference>
<dbReference type="SUPFAM" id="SSF55781">
    <property type="entry name" value="GAF domain-like"/>
    <property type="match status" value="1"/>
</dbReference>
<evidence type="ECO:0000313" key="3">
    <source>
        <dbReference type="EMBL" id="QNE21650.1"/>
    </source>
</evidence>
<dbReference type="SUPFAM" id="SSF46894">
    <property type="entry name" value="C-terminal effector domain of the bipartite response regulators"/>
    <property type="match status" value="1"/>
</dbReference>
<dbReference type="GO" id="GO:0006355">
    <property type="term" value="P:regulation of DNA-templated transcription"/>
    <property type="evidence" value="ECO:0007669"/>
    <property type="project" value="InterPro"/>
</dbReference>
<evidence type="ECO:0000256" key="1">
    <source>
        <dbReference type="ARBA" id="ARBA00023125"/>
    </source>
</evidence>
<dbReference type="PROSITE" id="PS50043">
    <property type="entry name" value="HTH_LUXR_2"/>
    <property type="match status" value="1"/>
</dbReference>
<dbReference type="InterPro" id="IPR016032">
    <property type="entry name" value="Sig_transdc_resp-reg_C-effctor"/>
</dbReference>
<dbReference type="Proteomes" id="UP000515563">
    <property type="component" value="Chromosome"/>
</dbReference>
<dbReference type="Gene3D" id="1.10.10.10">
    <property type="entry name" value="Winged helix-like DNA-binding domain superfamily/Winged helix DNA-binding domain"/>
    <property type="match status" value="1"/>
</dbReference>
<sequence length="333" mass="36726">MPSGKSVPPSTGSLRLDAETAIVLREAFHKIEAQYRTDHHGLYDYVRAVAGKLARVDTFYVGFLQGSNRVRYPYGYDSGKFDDPATHIYGPSGQTAWLLKHRQTYRFGYDNGAVLQGGVACGDTSKQSADAVTVPLFRPADDGSRDQLFGMVSMHSYAPDSYDDNAVRAFEWLAGMIARVLTRGAEDRDALRLLPAGEDSPNSLTSDHVMEYLSNRIASLRTMAADALTAGEMADPVKDQLEALIRTAEQTQSELIEMMLDVDEGPERRFTSLTSAQQGVAVLLVDGYDNDQLATELGISLNTVKSHLSTILRKYDLDSRAQVADDVRRYLAR</sequence>
<accession>A0A7G6X5Y5</accession>
<dbReference type="AlphaFoldDB" id="A0A7G6X5Y5"/>
<dbReference type="EMBL" id="CP043661">
    <property type="protein sequence ID" value="QNE21650.1"/>
    <property type="molecule type" value="Genomic_DNA"/>
</dbReference>
<keyword evidence="4" id="KW-1185">Reference proteome</keyword>
<evidence type="ECO:0000259" key="2">
    <source>
        <dbReference type="PROSITE" id="PS50043"/>
    </source>
</evidence>
<name>A0A7G6X5Y5_9ACTN</name>
<protein>
    <submittedName>
        <fullName evidence="3">Helix-turn-helix transcriptional regulator</fullName>
    </submittedName>
</protein>
<reference evidence="4" key="1">
    <citation type="submission" date="2019-09" db="EMBL/GenBank/DDBJ databases">
        <title>Antimicrobial potential of Antarctic Bacteria.</title>
        <authorList>
            <person name="Benaud N."/>
            <person name="Edwards R.J."/>
            <person name="Ferrari B.C."/>
        </authorList>
    </citation>
    <scope>NUCLEOTIDE SEQUENCE [LARGE SCALE GENOMIC DNA]</scope>
    <source>
        <strain evidence="4">SPB151</strain>
    </source>
</reference>
<keyword evidence="1" id="KW-0238">DNA-binding</keyword>
<dbReference type="SMART" id="SM00421">
    <property type="entry name" value="HTH_LUXR"/>
    <property type="match status" value="1"/>
</dbReference>
<dbReference type="InterPro" id="IPR039420">
    <property type="entry name" value="WalR-like"/>
</dbReference>
<evidence type="ECO:0000313" key="4">
    <source>
        <dbReference type="Proteomes" id="UP000515563"/>
    </source>
</evidence>
<dbReference type="KEGG" id="kqi:F1D05_31680"/>
<dbReference type="CDD" id="cd06170">
    <property type="entry name" value="LuxR_C_like"/>
    <property type="match status" value="1"/>
</dbReference>
<organism evidence="3 4">
    <name type="scientific">Kribbella qitaiheensis</name>
    <dbReference type="NCBI Taxonomy" id="1544730"/>
    <lineage>
        <taxon>Bacteria</taxon>
        <taxon>Bacillati</taxon>
        <taxon>Actinomycetota</taxon>
        <taxon>Actinomycetes</taxon>
        <taxon>Propionibacteriales</taxon>
        <taxon>Kribbellaceae</taxon>
        <taxon>Kribbella</taxon>
    </lineage>
</organism>